<dbReference type="SMART" id="SM00360">
    <property type="entry name" value="RRM"/>
    <property type="match status" value="2"/>
</dbReference>
<feature type="region of interest" description="Disordered" evidence="2">
    <location>
        <begin position="29"/>
        <end position="73"/>
    </location>
</feature>
<name>A0A0D7BA13_9AGAR</name>
<dbReference type="EMBL" id="KN880538">
    <property type="protein sequence ID" value="KIY66999.1"/>
    <property type="molecule type" value="Genomic_DNA"/>
</dbReference>
<dbReference type="PANTHER" id="PTHR10693:SF20">
    <property type="entry name" value="AT27578P"/>
    <property type="match status" value="1"/>
</dbReference>
<dbReference type="InterPro" id="IPR012677">
    <property type="entry name" value="Nucleotide-bd_a/b_plait_sf"/>
</dbReference>
<evidence type="ECO:0000256" key="1">
    <source>
        <dbReference type="PROSITE-ProRule" id="PRU00176"/>
    </source>
</evidence>
<sequence length="251" mass="27794">MFASTIFRAARTTSTRLALRASIPRTAAIPATNKDEAEKAGSPPAPRLDRSFEKKIGYKNNNGERTARRAPEPEKQVYIGNLPEGITVEDLRYEFGDFGVMTRVSMPSGAPFAFLQFEKAEDAKAVLAAHAHEPFRLGGLATRIRAVSDKPAGKDVNAPRPDRECQVRARGLPFNADEEAIKKVFSRFGTVDTVTIVRYEDTGRPRAWFVQFSNPSEARAALEAEDFVVEGRSVHCQMRGPGERGEWVGRQ</sequence>
<dbReference type="Proteomes" id="UP000054007">
    <property type="component" value="Unassembled WGS sequence"/>
</dbReference>
<feature type="domain" description="RRM" evidence="3">
    <location>
        <begin position="75"/>
        <end position="149"/>
    </location>
</feature>
<dbReference type="InterPro" id="IPR000504">
    <property type="entry name" value="RRM_dom"/>
</dbReference>
<dbReference type="PANTHER" id="PTHR10693">
    <property type="entry name" value="RAS GTPASE-ACTIVATING PROTEIN-BINDING PROTEIN"/>
    <property type="match status" value="1"/>
</dbReference>
<evidence type="ECO:0000313" key="4">
    <source>
        <dbReference type="EMBL" id="KIY66999.1"/>
    </source>
</evidence>
<dbReference type="InterPro" id="IPR039539">
    <property type="entry name" value="Ras_GTPase_bind_prot"/>
</dbReference>
<reference evidence="4 5" key="1">
    <citation type="journal article" date="2015" name="Fungal Genet. Biol.">
        <title>Evolution of novel wood decay mechanisms in Agaricales revealed by the genome sequences of Fistulina hepatica and Cylindrobasidium torrendii.</title>
        <authorList>
            <person name="Floudas D."/>
            <person name="Held B.W."/>
            <person name="Riley R."/>
            <person name="Nagy L.G."/>
            <person name="Koehler G."/>
            <person name="Ransdell A.S."/>
            <person name="Younus H."/>
            <person name="Chow J."/>
            <person name="Chiniquy J."/>
            <person name="Lipzen A."/>
            <person name="Tritt A."/>
            <person name="Sun H."/>
            <person name="Haridas S."/>
            <person name="LaButti K."/>
            <person name="Ohm R.A."/>
            <person name="Kues U."/>
            <person name="Blanchette R.A."/>
            <person name="Grigoriev I.V."/>
            <person name="Minto R.E."/>
            <person name="Hibbett D.S."/>
        </authorList>
    </citation>
    <scope>NUCLEOTIDE SEQUENCE [LARGE SCALE GENOMIC DNA]</scope>
    <source>
        <strain evidence="4 5">FP15055 ss-10</strain>
    </source>
</reference>
<dbReference type="InterPro" id="IPR035979">
    <property type="entry name" value="RBD_domain_sf"/>
</dbReference>
<organism evidence="4 5">
    <name type="scientific">Cylindrobasidium torrendii FP15055 ss-10</name>
    <dbReference type="NCBI Taxonomy" id="1314674"/>
    <lineage>
        <taxon>Eukaryota</taxon>
        <taxon>Fungi</taxon>
        <taxon>Dikarya</taxon>
        <taxon>Basidiomycota</taxon>
        <taxon>Agaricomycotina</taxon>
        <taxon>Agaricomycetes</taxon>
        <taxon>Agaricomycetidae</taxon>
        <taxon>Agaricales</taxon>
        <taxon>Marasmiineae</taxon>
        <taxon>Physalacriaceae</taxon>
        <taxon>Cylindrobasidium</taxon>
    </lineage>
</organism>
<dbReference type="CDD" id="cd00590">
    <property type="entry name" value="RRM_SF"/>
    <property type="match status" value="2"/>
</dbReference>
<feature type="compositionally biased region" description="Basic and acidic residues" evidence="2">
    <location>
        <begin position="47"/>
        <end position="56"/>
    </location>
</feature>
<evidence type="ECO:0000313" key="5">
    <source>
        <dbReference type="Proteomes" id="UP000054007"/>
    </source>
</evidence>
<dbReference type="GO" id="GO:0005829">
    <property type="term" value="C:cytosol"/>
    <property type="evidence" value="ECO:0007669"/>
    <property type="project" value="TreeGrafter"/>
</dbReference>
<dbReference type="GO" id="GO:1990904">
    <property type="term" value="C:ribonucleoprotein complex"/>
    <property type="evidence" value="ECO:0007669"/>
    <property type="project" value="TreeGrafter"/>
</dbReference>
<dbReference type="Gene3D" id="3.30.70.330">
    <property type="match status" value="2"/>
</dbReference>
<dbReference type="STRING" id="1314674.A0A0D7BA13"/>
<dbReference type="AlphaFoldDB" id="A0A0D7BA13"/>
<keyword evidence="5" id="KW-1185">Reference proteome</keyword>
<accession>A0A0D7BA13</accession>
<dbReference type="OrthoDB" id="439808at2759"/>
<feature type="domain" description="RRM" evidence="3">
    <location>
        <begin position="165"/>
        <end position="251"/>
    </location>
</feature>
<gene>
    <name evidence="4" type="ORF">CYLTODRAFT_17245</name>
</gene>
<dbReference type="PROSITE" id="PS50102">
    <property type="entry name" value="RRM"/>
    <property type="match status" value="2"/>
</dbReference>
<dbReference type="GO" id="GO:0003729">
    <property type="term" value="F:mRNA binding"/>
    <property type="evidence" value="ECO:0007669"/>
    <property type="project" value="TreeGrafter"/>
</dbReference>
<proteinExistence type="predicted"/>
<evidence type="ECO:0000256" key="2">
    <source>
        <dbReference type="SAM" id="MobiDB-lite"/>
    </source>
</evidence>
<protein>
    <recommendedName>
        <fullName evidence="3">RRM domain-containing protein</fullName>
    </recommendedName>
</protein>
<dbReference type="SUPFAM" id="SSF54928">
    <property type="entry name" value="RNA-binding domain, RBD"/>
    <property type="match status" value="2"/>
</dbReference>
<keyword evidence="1" id="KW-0694">RNA-binding</keyword>
<evidence type="ECO:0000259" key="3">
    <source>
        <dbReference type="PROSITE" id="PS50102"/>
    </source>
</evidence>
<dbReference type="Pfam" id="PF00076">
    <property type="entry name" value="RRM_1"/>
    <property type="match status" value="2"/>
</dbReference>